<dbReference type="GO" id="GO:0020037">
    <property type="term" value="F:heme binding"/>
    <property type="evidence" value="ECO:0007669"/>
    <property type="project" value="TreeGrafter"/>
</dbReference>
<gene>
    <name evidence="8" type="ORF">HTSR_0751</name>
</gene>
<dbReference type="Proteomes" id="UP000185608">
    <property type="component" value="Chromosome"/>
</dbReference>
<dbReference type="GO" id="GO:0022904">
    <property type="term" value="P:respiratory electron transport chain"/>
    <property type="evidence" value="ECO:0007669"/>
    <property type="project" value="InterPro"/>
</dbReference>
<keyword evidence="3 6" id="KW-0812">Transmembrane</keyword>
<evidence type="ECO:0000256" key="3">
    <source>
        <dbReference type="ARBA" id="ARBA00022692"/>
    </source>
</evidence>
<evidence type="ECO:0000313" key="8">
    <source>
        <dbReference type="EMBL" id="AOW79941.1"/>
    </source>
</evidence>
<evidence type="ECO:0000256" key="2">
    <source>
        <dbReference type="ARBA" id="ARBA00022475"/>
    </source>
</evidence>
<sequence length="295" mass="32102">MRWKRPLITLGLLVALVGGYILAADAAELYLWQAFESGSYIYDVLFETLAWVLPAAIGGGLLFGAIHAAYSESEPTIREGLVRRHEAFGAFFEHWAATVGMLLLIGSGIWLGFLFVPRFAGTTEAVGLAINVHWAGAAILLFAASYHVGGLLMGDHREILPKSGDLKNAVRNVASYLRLGNAPEAEKYLPIQRVSYLIWAGLIAVVAITGLVKAADYPWEVGGGLMSAMTLLHDVFALFTILFLAGHIGAVLMPSHLQQLRSQITGWIPIEYVRSHHSRWLPAKSTSQGHKSGED</sequence>
<dbReference type="Gene3D" id="1.20.950.20">
    <property type="entry name" value="Transmembrane di-heme cytochromes, Chain C"/>
    <property type="match status" value="1"/>
</dbReference>
<dbReference type="PANTHER" id="PTHR30485">
    <property type="entry name" value="NI/FE-HYDROGENASE 1 B-TYPE CYTOCHROME SUBUNIT"/>
    <property type="match status" value="1"/>
</dbReference>
<dbReference type="AlphaFoldDB" id="A0A1D8S3M5"/>
<dbReference type="InterPro" id="IPR016174">
    <property type="entry name" value="Di-haem_cyt_TM"/>
</dbReference>
<evidence type="ECO:0000256" key="6">
    <source>
        <dbReference type="SAM" id="Phobius"/>
    </source>
</evidence>
<evidence type="ECO:0000256" key="4">
    <source>
        <dbReference type="ARBA" id="ARBA00022989"/>
    </source>
</evidence>
<feature type="transmembrane region" description="Helical" evidence="6">
    <location>
        <begin position="50"/>
        <end position="70"/>
    </location>
</feature>
<protein>
    <submittedName>
        <fullName evidence="8">Formate dehydrogenase, gamma subunit</fullName>
        <ecNumber evidence="8">1.17.1.9</ecNumber>
    </submittedName>
</protein>
<feature type="transmembrane region" description="Helical" evidence="6">
    <location>
        <begin position="133"/>
        <end position="153"/>
    </location>
</feature>
<keyword evidence="5 6" id="KW-0472">Membrane</keyword>
<evidence type="ECO:0000256" key="5">
    <source>
        <dbReference type="ARBA" id="ARBA00023136"/>
    </source>
</evidence>
<feature type="transmembrane region" description="Helical" evidence="6">
    <location>
        <begin position="91"/>
        <end position="113"/>
    </location>
</feature>
<keyword evidence="8" id="KW-0560">Oxidoreductase</keyword>
<organism evidence="8 9">
    <name type="scientific">Halodesulfurarchaeum formicicum</name>
    <dbReference type="NCBI Taxonomy" id="1873524"/>
    <lineage>
        <taxon>Archaea</taxon>
        <taxon>Methanobacteriati</taxon>
        <taxon>Methanobacteriota</taxon>
        <taxon>Stenosarchaea group</taxon>
        <taxon>Halobacteria</taxon>
        <taxon>Halobacteriales</taxon>
        <taxon>Halobacteriaceae</taxon>
        <taxon>Halodesulfurarchaeum</taxon>
    </lineage>
</organism>
<dbReference type="PANTHER" id="PTHR30485:SF0">
    <property type="entry name" value="NI_FE-HYDROGENASE 1 B-TYPE CYTOCHROME SUBUNIT-RELATED"/>
    <property type="match status" value="1"/>
</dbReference>
<name>A0A1D8S3M5_9EURY</name>
<dbReference type="GO" id="GO:0008863">
    <property type="term" value="F:formate dehydrogenase (NAD+) activity"/>
    <property type="evidence" value="ECO:0007669"/>
    <property type="project" value="UniProtKB-EC"/>
</dbReference>
<feature type="domain" description="Cytochrome b561 bacterial/Ni-hydrogenase" evidence="7">
    <location>
        <begin position="94"/>
        <end position="262"/>
    </location>
</feature>
<dbReference type="EMBL" id="CP016070">
    <property type="protein sequence ID" value="AOW79941.1"/>
    <property type="molecule type" value="Genomic_DNA"/>
</dbReference>
<dbReference type="GO" id="GO:0005886">
    <property type="term" value="C:plasma membrane"/>
    <property type="evidence" value="ECO:0007669"/>
    <property type="project" value="UniProtKB-SubCell"/>
</dbReference>
<comment type="subcellular location">
    <subcellularLocation>
        <location evidence="1">Cell membrane</location>
        <topology evidence="1">Multi-pass membrane protein</topology>
    </subcellularLocation>
</comment>
<feature type="transmembrane region" description="Helical" evidence="6">
    <location>
        <begin position="235"/>
        <end position="253"/>
    </location>
</feature>
<dbReference type="EC" id="1.17.1.9" evidence="8"/>
<reference evidence="8 9" key="1">
    <citation type="submission" date="2016-06" db="EMBL/GenBank/DDBJ databases">
        <title>Discovery of anaerobic lithoheterotrophic haloarchaeon capable of sulfur respiration by hydrogen and formate.</title>
        <authorList>
            <person name="Sorokin D.Y."/>
            <person name="Kublanov I.V."/>
            <person name="Roman P."/>
            <person name="Sinninghe Damste J.S."/>
            <person name="Golyshin P.N."/>
            <person name="Rojo D."/>
            <person name="Ciordia S."/>
            <person name="Mena Md.C."/>
            <person name="Ferrer M."/>
            <person name="Smedile F."/>
            <person name="Messina E."/>
            <person name="La Cono V."/>
            <person name="Yakimov M.M."/>
        </authorList>
    </citation>
    <scope>NUCLEOTIDE SEQUENCE [LARGE SCALE GENOMIC DNA]</scope>
    <source>
        <strain evidence="8 9">HTSR1</strain>
    </source>
</reference>
<proteinExistence type="predicted"/>
<evidence type="ECO:0000256" key="1">
    <source>
        <dbReference type="ARBA" id="ARBA00004651"/>
    </source>
</evidence>
<evidence type="ECO:0000313" key="9">
    <source>
        <dbReference type="Proteomes" id="UP000185608"/>
    </source>
</evidence>
<dbReference type="InterPro" id="IPR051542">
    <property type="entry name" value="Hydrogenase_cytochrome"/>
</dbReference>
<dbReference type="Pfam" id="PF01292">
    <property type="entry name" value="Ni_hydr_CYTB"/>
    <property type="match status" value="1"/>
</dbReference>
<keyword evidence="2" id="KW-1003">Cell membrane</keyword>
<accession>A0A1D8S3M5</accession>
<feature type="transmembrane region" description="Helical" evidence="6">
    <location>
        <begin position="196"/>
        <end position="215"/>
    </location>
</feature>
<keyword evidence="4 6" id="KW-1133">Transmembrane helix</keyword>
<dbReference type="GeneID" id="29828761"/>
<dbReference type="GO" id="GO:0009055">
    <property type="term" value="F:electron transfer activity"/>
    <property type="evidence" value="ECO:0007669"/>
    <property type="project" value="InterPro"/>
</dbReference>
<dbReference type="InterPro" id="IPR011577">
    <property type="entry name" value="Cyt_b561_bac/Ni-Hgenase"/>
</dbReference>
<dbReference type="KEGG" id="halh:HTSR_0751"/>
<dbReference type="SUPFAM" id="SSF81342">
    <property type="entry name" value="Transmembrane di-heme cytochromes"/>
    <property type="match status" value="1"/>
</dbReference>
<evidence type="ECO:0000259" key="7">
    <source>
        <dbReference type="Pfam" id="PF01292"/>
    </source>
</evidence>
<dbReference type="RefSeq" id="WP_070364676.1">
    <property type="nucleotide sequence ID" value="NZ_CP016070.1"/>
</dbReference>